<keyword evidence="3" id="KW-0859">Xylose metabolism</keyword>
<name>A0A1D8JJ35_9BACL</name>
<dbReference type="InterPro" id="IPR036390">
    <property type="entry name" value="WH_DNA-bd_sf"/>
</dbReference>
<dbReference type="Proteomes" id="UP000185746">
    <property type="component" value="Chromosome"/>
</dbReference>
<dbReference type="Gene3D" id="1.10.10.10">
    <property type="entry name" value="Winged helix-like DNA-binding domain superfamily/Winged helix DNA-binding domain"/>
    <property type="match status" value="1"/>
</dbReference>
<dbReference type="AlphaFoldDB" id="A0A1D8JJ35"/>
<dbReference type="PROSITE" id="PS01125">
    <property type="entry name" value="ROK"/>
    <property type="match status" value="1"/>
</dbReference>
<dbReference type="InterPro" id="IPR000835">
    <property type="entry name" value="HTH_MarR-typ"/>
</dbReference>
<keyword evidence="6" id="KW-1185">Reference proteome</keyword>
<gene>
    <name evidence="5" type="ORF">BI350_14990</name>
</gene>
<evidence type="ECO:0000256" key="3">
    <source>
        <dbReference type="ARBA" id="ARBA00022629"/>
    </source>
</evidence>
<protein>
    <recommendedName>
        <fullName evidence="4">HTH marR-type domain-containing protein</fullName>
    </recommendedName>
</protein>
<dbReference type="InterPro" id="IPR000600">
    <property type="entry name" value="ROK"/>
</dbReference>
<dbReference type="RefSeq" id="WP_075528881.1">
    <property type="nucleotide sequence ID" value="NZ_CP017560.1"/>
</dbReference>
<comment type="function">
    <text evidence="1">Transcriptional repressor of xylose-utilizing enzymes.</text>
</comment>
<keyword evidence="3" id="KW-0119">Carbohydrate metabolism</keyword>
<comment type="similarity">
    <text evidence="2">Belongs to the ROK (NagC/XylR) family.</text>
</comment>
<dbReference type="Pfam" id="PF00480">
    <property type="entry name" value="ROK"/>
    <property type="match status" value="1"/>
</dbReference>
<dbReference type="InterPro" id="IPR049874">
    <property type="entry name" value="ROK_cs"/>
</dbReference>
<organism evidence="5 6">
    <name type="scientific">Sporosarcina ureilytica</name>
    <dbReference type="NCBI Taxonomy" id="298596"/>
    <lineage>
        <taxon>Bacteria</taxon>
        <taxon>Bacillati</taxon>
        <taxon>Bacillota</taxon>
        <taxon>Bacilli</taxon>
        <taxon>Bacillales</taxon>
        <taxon>Caryophanaceae</taxon>
        <taxon>Sporosarcina</taxon>
    </lineage>
</organism>
<proteinExistence type="inferred from homology"/>
<evidence type="ECO:0000313" key="6">
    <source>
        <dbReference type="Proteomes" id="UP000185746"/>
    </source>
</evidence>
<dbReference type="PANTHER" id="PTHR18964">
    <property type="entry name" value="ROK (REPRESSOR, ORF, KINASE) FAMILY"/>
    <property type="match status" value="1"/>
</dbReference>
<dbReference type="EMBL" id="CP017560">
    <property type="protein sequence ID" value="AOV08716.1"/>
    <property type="molecule type" value="Genomic_DNA"/>
</dbReference>
<evidence type="ECO:0000259" key="4">
    <source>
        <dbReference type="Pfam" id="PF12802"/>
    </source>
</evidence>
<dbReference type="GO" id="GO:0042732">
    <property type="term" value="P:D-xylose metabolic process"/>
    <property type="evidence" value="ECO:0007669"/>
    <property type="project" value="UniProtKB-KW"/>
</dbReference>
<sequence length="385" mass="42535">MVLQTKHDQGMLRKHHLLLLLKTIKRAGTISRADLAKITKMSATSVSRIVKDLLDQNFIEEVGETEGNIGRRARLLAINPKGALMFGMNIELEFIEIGVADLSGSVLYKEKRKLDLTNSPQTILNNIAEFLESIKNMYADYEDRILGCGVSIPGIVDWPSGKVITSPQFKWKNVEVGRILEEKTGMSVLVDNQVKAILLGESLYGRAVGVESAACIYIGSGLGGAFMDKGEIIRGANNIAGEIGHTTVTPNGMLCSCGKLGCLQTYICTTFLEKESGRSYPEIFKAKKRNEEWAVSLLDRAAEYLALTISNVVCTYNPEIIILAGALIEEYPEWVVSVKEKLKKYIWKIEQQIESRIYYQSEASIGILGASCLILSEFLDSPIAM</sequence>
<accession>A0A1D8JJ35</accession>
<evidence type="ECO:0000313" key="5">
    <source>
        <dbReference type="EMBL" id="AOV08716.1"/>
    </source>
</evidence>
<dbReference type="KEGG" id="surl:BI350_14990"/>
<evidence type="ECO:0000256" key="2">
    <source>
        <dbReference type="ARBA" id="ARBA00006479"/>
    </source>
</evidence>
<dbReference type="InterPro" id="IPR036388">
    <property type="entry name" value="WH-like_DNA-bd_sf"/>
</dbReference>
<dbReference type="SUPFAM" id="SSF46785">
    <property type="entry name" value="Winged helix' DNA-binding domain"/>
    <property type="match status" value="1"/>
</dbReference>
<dbReference type="Gene3D" id="3.30.420.40">
    <property type="match status" value="2"/>
</dbReference>
<dbReference type="Pfam" id="PF12802">
    <property type="entry name" value="MarR_2"/>
    <property type="match status" value="1"/>
</dbReference>
<dbReference type="SUPFAM" id="SSF53067">
    <property type="entry name" value="Actin-like ATPase domain"/>
    <property type="match status" value="1"/>
</dbReference>
<reference evidence="5 6" key="1">
    <citation type="submission" date="2016-09" db="EMBL/GenBank/DDBJ databases">
        <title>Complete genome sequence of the Lysinibacillus sphaericus LMG 22257, a specie of Bacillus with ureolytic activity that can effectively biodeposit calcium carbonate.</title>
        <authorList>
            <person name="Yan W."/>
        </authorList>
    </citation>
    <scope>NUCLEOTIDE SEQUENCE [LARGE SCALE GENOMIC DNA]</scope>
    <source>
        <strain evidence="5 6">LMG 22257</strain>
    </source>
</reference>
<dbReference type="InterPro" id="IPR043129">
    <property type="entry name" value="ATPase_NBD"/>
</dbReference>
<feature type="domain" description="HTH marR-type" evidence="4">
    <location>
        <begin position="20"/>
        <end position="62"/>
    </location>
</feature>
<evidence type="ECO:0000256" key="1">
    <source>
        <dbReference type="ARBA" id="ARBA00002486"/>
    </source>
</evidence>
<dbReference type="PANTHER" id="PTHR18964:SF149">
    <property type="entry name" value="BIFUNCTIONAL UDP-N-ACETYLGLUCOSAMINE 2-EPIMERASE_N-ACETYLMANNOSAMINE KINASE"/>
    <property type="match status" value="1"/>
</dbReference>